<dbReference type="Gene3D" id="3.30.70.270">
    <property type="match status" value="1"/>
</dbReference>
<dbReference type="SMART" id="SM00267">
    <property type="entry name" value="GGDEF"/>
    <property type="match status" value="1"/>
</dbReference>
<dbReference type="InterPro" id="IPR043128">
    <property type="entry name" value="Rev_trsase/Diguanyl_cyclase"/>
</dbReference>
<dbReference type="Pfam" id="PF00563">
    <property type="entry name" value="EAL"/>
    <property type="match status" value="1"/>
</dbReference>
<evidence type="ECO:0000313" key="3">
    <source>
        <dbReference type="EMBL" id="GGK33689.1"/>
    </source>
</evidence>
<dbReference type="Proteomes" id="UP000600449">
    <property type="component" value="Unassembled WGS sequence"/>
</dbReference>
<gene>
    <name evidence="3" type="ORF">GCM10011322_20460</name>
</gene>
<organism evidence="3 4">
    <name type="scientific">Salinarimonas ramus</name>
    <dbReference type="NCBI Taxonomy" id="690164"/>
    <lineage>
        <taxon>Bacteria</taxon>
        <taxon>Pseudomonadati</taxon>
        <taxon>Pseudomonadota</taxon>
        <taxon>Alphaproteobacteria</taxon>
        <taxon>Hyphomicrobiales</taxon>
        <taxon>Salinarimonadaceae</taxon>
        <taxon>Salinarimonas</taxon>
    </lineage>
</organism>
<proteinExistence type="predicted"/>
<dbReference type="InterPro" id="IPR003018">
    <property type="entry name" value="GAF"/>
</dbReference>
<dbReference type="Gene3D" id="3.20.20.450">
    <property type="entry name" value="EAL domain"/>
    <property type="match status" value="1"/>
</dbReference>
<dbReference type="InterPro" id="IPR000160">
    <property type="entry name" value="GGDEF_dom"/>
</dbReference>
<dbReference type="EMBL" id="BMMF01000005">
    <property type="protein sequence ID" value="GGK33689.1"/>
    <property type="molecule type" value="Genomic_DNA"/>
</dbReference>
<dbReference type="Gene3D" id="3.30.450.40">
    <property type="match status" value="1"/>
</dbReference>
<sequence>MQALQAIQNEILELVARGEPLRALAERLCRLVEAHDPSVVCSVLSVDDERRLRPVAAPSLSPRFSASVDGVPIGPKAGSCGTAAFLGREVVIEDIATDPLWEGFAHLALEAGVVACWSRPIRGSDEKVLGTFALYYRERRGPSPADRAIIERCTHLCSIAMEHDLLIARNRRLALADQLTGLPNRTAFEEDLAAMTGRGPCRTGLLLVDVDGLKIVNDTLGHASGDALVATVAAALSELEGGTRVYRIGGDEFALLRPDGASPQALRALSSAIFRRLRALPQNATALGAPSVTIGGAIDSEMCKLRRKADLALYHAKASRRGSYLLFKEGMRTAIGSRLDAIREVGAALAEERMTTYFQPIVSLADGRIFAMEALARMRREDGSVVTAGAFQPALDDAAIACAITDATLARVAATIRAWDDAGVVAPKIGVNVTAFDLARGGLDRRLARACDKAGIAHHRISVEITENAVLRAGDRAVRTTLAALKRRGVRIALDDFGTGFASLTHLLDLPVDVIKIDRAFVSRMRTDARARTIVEALLSISRGLSLNLIAEGIETEAQAQDLRRMGCPFGQGFLFGRAEAPEIAMELYRRLGRRDADAAQRTSAEATARRMSAA</sequence>
<evidence type="ECO:0000259" key="2">
    <source>
        <dbReference type="PROSITE" id="PS50887"/>
    </source>
</evidence>
<dbReference type="InterPro" id="IPR029787">
    <property type="entry name" value="Nucleotide_cyclase"/>
</dbReference>
<feature type="domain" description="EAL" evidence="1">
    <location>
        <begin position="338"/>
        <end position="593"/>
    </location>
</feature>
<dbReference type="SUPFAM" id="SSF141868">
    <property type="entry name" value="EAL domain-like"/>
    <property type="match status" value="1"/>
</dbReference>
<dbReference type="GO" id="GO:0071111">
    <property type="term" value="F:cyclic-guanylate-specific phosphodiesterase activity"/>
    <property type="evidence" value="ECO:0007669"/>
    <property type="project" value="InterPro"/>
</dbReference>
<dbReference type="Pfam" id="PF13185">
    <property type="entry name" value="GAF_2"/>
    <property type="match status" value="1"/>
</dbReference>
<dbReference type="Pfam" id="PF00990">
    <property type="entry name" value="GGDEF"/>
    <property type="match status" value="1"/>
</dbReference>
<dbReference type="PANTHER" id="PTHR33121">
    <property type="entry name" value="CYCLIC DI-GMP PHOSPHODIESTERASE PDEF"/>
    <property type="match status" value="1"/>
</dbReference>
<dbReference type="PROSITE" id="PS50883">
    <property type="entry name" value="EAL"/>
    <property type="match status" value="1"/>
</dbReference>
<feature type="domain" description="GGDEF" evidence="2">
    <location>
        <begin position="201"/>
        <end position="329"/>
    </location>
</feature>
<dbReference type="AlphaFoldDB" id="A0A917Q7I4"/>
<dbReference type="CDD" id="cd01948">
    <property type="entry name" value="EAL"/>
    <property type="match status" value="1"/>
</dbReference>
<dbReference type="SUPFAM" id="SSF55781">
    <property type="entry name" value="GAF domain-like"/>
    <property type="match status" value="1"/>
</dbReference>
<dbReference type="PROSITE" id="PS50887">
    <property type="entry name" value="GGDEF"/>
    <property type="match status" value="1"/>
</dbReference>
<dbReference type="SUPFAM" id="SSF55073">
    <property type="entry name" value="Nucleotide cyclase"/>
    <property type="match status" value="1"/>
</dbReference>
<dbReference type="RefSeq" id="WP_188912395.1">
    <property type="nucleotide sequence ID" value="NZ_BMMF01000005.1"/>
</dbReference>
<dbReference type="InterPro" id="IPR035919">
    <property type="entry name" value="EAL_sf"/>
</dbReference>
<dbReference type="SMART" id="SM00052">
    <property type="entry name" value="EAL"/>
    <property type="match status" value="1"/>
</dbReference>
<evidence type="ECO:0008006" key="5">
    <source>
        <dbReference type="Google" id="ProtNLM"/>
    </source>
</evidence>
<dbReference type="PANTHER" id="PTHR33121:SF70">
    <property type="entry name" value="SIGNALING PROTEIN YKOW"/>
    <property type="match status" value="1"/>
</dbReference>
<dbReference type="CDD" id="cd01949">
    <property type="entry name" value="GGDEF"/>
    <property type="match status" value="1"/>
</dbReference>
<protein>
    <recommendedName>
        <fullName evidence="5">Diguanylate cyclase (GGDEF) domain-containing protein</fullName>
    </recommendedName>
</protein>
<dbReference type="NCBIfam" id="TIGR00254">
    <property type="entry name" value="GGDEF"/>
    <property type="match status" value="1"/>
</dbReference>
<comment type="caution">
    <text evidence="3">The sequence shown here is derived from an EMBL/GenBank/DDBJ whole genome shotgun (WGS) entry which is preliminary data.</text>
</comment>
<evidence type="ECO:0000313" key="4">
    <source>
        <dbReference type="Proteomes" id="UP000600449"/>
    </source>
</evidence>
<dbReference type="InterPro" id="IPR001633">
    <property type="entry name" value="EAL_dom"/>
</dbReference>
<dbReference type="SMART" id="SM00065">
    <property type="entry name" value="GAF"/>
    <property type="match status" value="1"/>
</dbReference>
<name>A0A917Q7I4_9HYPH</name>
<keyword evidence="4" id="KW-1185">Reference proteome</keyword>
<accession>A0A917Q7I4</accession>
<evidence type="ECO:0000259" key="1">
    <source>
        <dbReference type="PROSITE" id="PS50883"/>
    </source>
</evidence>
<dbReference type="InterPro" id="IPR029016">
    <property type="entry name" value="GAF-like_dom_sf"/>
</dbReference>
<reference evidence="3 4" key="1">
    <citation type="journal article" date="2014" name="Int. J. Syst. Evol. Microbiol.">
        <title>Complete genome sequence of Corynebacterium casei LMG S-19264T (=DSM 44701T), isolated from a smear-ripened cheese.</title>
        <authorList>
            <consortium name="US DOE Joint Genome Institute (JGI-PGF)"/>
            <person name="Walter F."/>
            <person name="Albersmeier A."/>
            <person name="Kalinowski J."/>
            <person name="Ruckert C."/>
        </authorList>
    </citation>
    <scope>NUCLEOTIDE SEQUENCE [LARGE SCALE GENOMIC DNA]</scope>
    <source>
        <strain evidence="3 4">CGMCC 1.9161</strain>
    </source>
</reference>
<dbReference type="InterPro" id="IPR050706">
    <property type="entry name" value="Cyclic-di-GMP_PDE-like"/>
</dbReference>